<evidence type="ECO:0000313" key="2">
    <source>
        <dbReference type="EMBL" id="EDW39468.1"/>
    </source>
</evidence>
<evidence type="ECO:0000256" key="1">
    <source>
        <dbReference type="SAM" id="MobiDB-lite"/>
    </source>
</evidence>
<sequence length="249" mass="27770">MNDQRHVDNVMKDLAERVVTLQALVVNNFEKLHTRPIETAKPGTQTPTAAKPPHTGSKRLRESPQMAAEPTKRQRGTKLQQASTQLKPPAQSQDELTPSGTVDHGATPAAKKQLKWQQVGPRVRKKREPREREPRPDAIIIQPQGELSYSDILRMVTRRQDGKLQEVGDNVNRIRRTAKGELLLELNGASKSNTAKLKEDISVSLGLQTGSVRRTVRGGQGSRQPGREGGHRSSDSCIDRRPQRGHQRH</sequence>
<organism evidence="3">
    <name type="scientific">Drosophila persimilis</name>
    <name type="common">Fruit fly</name>
    <dbReference type="NCBI Taxonomy" id="7234"/>
    <lineage>
        <taxon>Eukaryota</taxon>
        <taxon>Metazoa</taxon>
        <taxon>Ecdysozoa</taxon>
        <taxon>Arthropoda</taxon>
        <taxon>Hexapoda</taxon>
        <taxon>Insecta</taxon>
        <taxon>Pterygota</taxon>
        <taxon>Neoptera</taxon>
        <taxon>Endopterygota</taxon>
        <taxon>Diptera</taxon>
        <taxon>Brachycera</taxon>
        <taxon>Muscomorpha</taxon>
        <taxon>Ephydroidea</taxon>
        <taxon>Drosophilidae</taxon>
        <taxon>Drosophila</taxon>
        <taxon>Sophophora</taxon>
    </lineage>
</organism>
<dbReference type="Proteomes" id="UP000008744">
    <property type="component" value="Unassembled WGS sequence"/>
</dbReference>
<reference evidence="2 3" key="1">
    <citation type="journal article" date="2007" name="Nature">
        <title>Evolution of genes and genomes on the Drosophila phylogeny.</title>
        <authorList>
            <consortium name="Drosophila 12 Genomes Consortium"/>
            <person name="Clark A.G."/>
            <person name="Eisen M.B."/>
            <person name="Smith D.R."/>
            <person name="Bergman C.M."/>
            <person name="Oliver B."/>
            <person name="Markow T.A."/>
            <person name="Kaufman T.C."/>
            <person name="Kellis M."/>
            <person name="Gelbart W."/>
            <person name="Iyer V.N."/>
            <person name="Pollard D.A."/>
            <person name="Sackton T.B."/>
            <person name="Larracuente A.M."/>
            <person name="Singh N.D."/>
            <person name="Abad J.P."/>
            <person name="Abt D.N."/>
            <person name="Adryan B."/>
            <person name="Aguade M."/>
            <person name="Akashi H."/>
            <person name="Anderson W.W."/>
            <person name="Aquadro C.F."/>
            <person name="Ardell D.H."/>
            <person name="Arguello R."/>
            <person name="Artieri C.G."/>
            <person name="Barbash D.A."/>
            <person name="Barker D."/>
            <person name="Barsanti P."/>
            <person name="Batterham P."/>
            <person name="Batzoglou S."/>
            <person name="Begun D."/>
            <person name="Bhutkar A."/>
            <person name="Blanco E."/>
            <person name="Bosak S.A."/>
            <person name="Bradley R.K."/>
            <person name="Brand A.D."/>
            <person name="Brent M.R."/>
            <person name="Brooks A.N."/>
            <person name="Brown R.H."/>
            <person name="Butlin R.K."/>
            <person name="Caggese C."/>
            <person name="Calvi B.R."/>
            <person name="Bernardo de Carvalho A."/>
            <person name="Caspi A."/>
            <person name="Castrezana S."/>
            <person name="Celniker S.E."/>
            <person name="Chang J.L."/>
            <person name="Chapple C."/>
            <person name="Chatterji S."/>
            <person name="Chinwalla A."/>
            <person name="Civetta A."/>
            <person name="Clifton S.W."/>
            <person name="Comeron J.M."/>
            <person name="Costello J.C."/>
            <person name="Coyne J.A."/>
            <person name="Daub J."/>
            <person name="David R.G."/>
            <person name="Delcher A.L."/>
            <person name="Delehaunty K."/>
            <person name="Do C.B."/>
            <person name="Ebling H."/>
            <person name="Edwards K."/>
            <person name="Eickbush T."/>
            <person name="Evans J.D."/>
            <person name="Filipski A."/>
            <person name="Findeiss S."/>
            <person name="Freyhult E."/>
            <person name="Fulton L."/>
            <person name="Fulton R."/>
            <person name="Garcia A.C."/>
            <person name="Gardiner A."/>
            <person name="Garfield D.A."/>
            <person name="Garvin B.E."/>
            <person name="Gibson G."/>
            <person name="Gilbert D."/>
            <person name="Gnerre S."/>
            <person name="Godfrey J."/>
            <person name="Good R."/>
            <person name="Gotea V."/>
            <person name="Gravely B."/>
            <person name="Greenberg A.J."/>
            <person name="Griffiths-Jones S."/>
            <person name="Gross S."/>
            <person name="Guigo R."/>
            <person name="Gustafson E.A."/>
            <person name="Haerty W."/>
            <person name="Hahn M.W."/>
            <person name="Halligan D.L."/>
            <person name="Halpern A.L."/>
            <person name="Halter G.M."/>
            <person name="Han M.V."/>
            <person name="Heger A."/>
            <person name="Hillier L."/>
            <person name="Hinrichs A.S."/>
            <person name="Holmes I."/>
            <person name="Hoskins R.A."/>
            <person name="Hubisz M.J."/>
            <person name="Hultmark D."/>
            <person name="Huntley M.A."/>
            <person name="Jaffe D.B."/>
            <person name="Jagadeeshan S."/>
            <person name="Jeck W.R."/>
            <person name="Johnson J."/>
            <person name="Jones C.D."/>
            <person name="Jordan W.C."/>
            <person name="Karpen G.H."/>
            <person name="Kataoka E."/>
            <person name="Keightley P.D."/>
            <person name="Kheradpour P."/>
            <person name="Kirkness E.F."/>
            <person name="Koerich L.B."/>
            <person name="Kristiansen K."/>
            <person name="Kudrna D."/>
            <person name="Kulathinal R.J."/>
            <person name="Kumar S."/>
            <person name="Kwok R."/>
            <person name="Lander E."/>
            <person name="Langley C.H."/>
            <person name="Lapoint R."/>
            <person name="Lazzaro B.P."/>
            <person name="Lee S.J."/>
            <person name="Levesque L."/>
            <person name="Li R."/>
            <person name="Lin C.F."/>
            <person name="Lin M.F."/>
            <person name="Lindblad-Toh K."/>
            <person name="Llopart A."/>
            <person name="Long M."/>
            <person name="Low L."/>
            <person name="Lozovsky E."/>
            <person name="Lu J."/>
            <person name="Luo M."/>
            <person name="Machado C.A."/>
            <person name="Makalowski W."/>
            <person name="Marzo M."/>
            <person name="Matsuda M."/>
            <person name="Matzkin L."/>
            <person name="McAllister B."/>
            <person name="McBride C.S."/>
            <person name="McKernan B."/>
            <person name="McKernan K."/>
            <person name="Mendez-Lago M."/>
            <person name="Minx P."/>
            <person name="Mollenhauer M.U."/>
            <person name="Montooth K."/>
            <person name="Mount S.M."/>
            <person name="Mu X."/>
            <person name="Myers E."/>
            <person name="Negre B."/>
            <person name="Newfeld S."/>
            <person name="Nielsen R."/>
            <person name="Noor M.A."/>
            <person name="O'Grady P."/>
            <person name="Pachter L."/>
            <person name="Papaceit M."/>
            <person name="Parisi M.J."/>
            <person name="Parisi M."/>
            <person name="Parts L."/>
            <person name="Pedersen J.S."/>
            <person name="Pesole G."/>
            <person name="Phillippy A.M."/>
            <person name="Ponting C.P."/>
            <person name="Pop M."/>
            <person name="Porcelli D."/>
            <person name="Powell J.R."/>
            <person name="Prohaska S."/>
            <person name="Pruitt K."/>
            <person name="Puig M."/>
            <person name="Quesneville H."/>
            <person name="Ram K.R."/>
            <person name="Rand D."/>
            <person name="Rasmussen M.D."/>
            <person name="Reed L.K."/>
            <person name="Reenan R."/>
            <person name="Reily A."/>
            <person name="Remington K.A."/>
            <person name="Rieger T.T."/>
            <person name="Ritchie M.G."/>
            <person name="Robin C."/>
            <person name="Rogers Y.H."/>
            <person name="Rohde C."/>
            <person name="Rozas J."/>
            <person name="Rubenfield M.J."/>
            <person name="Ruiz A."/>
            <person name="Russo S."/>
            <person name="Salzberg S.L."/>
            <person name="Sanchez-Gracia A."/>
            <person name="Saranga D.J."/>
            <person name="Sato H."/>
            <person name="Schaeffer S.W."/>
            <person name="Schatz M.C."/>
            <person name="Schlenke T."/>
            <person name="Schwartz R."/>
            <person name="Segarra C."/>
            <person name="Singh R.S."/>
            <person name="Sirot L."/>
            <person name="Sirota M."/>
            <person name="Sisneros N.B."/>
            <person name="Smith C.D."/>
            <person name="Smith T.F."/>
            <person name="Spieth J."/>
            <person name="Stage D.E."/>
            <person name="Stark A."/>
            <person name="Stephan W."/>
            <person name="Strausberg R.L."/>
            <person name="Strempel S."/>
            <person name="Sturgill D."/>
            <person name="Sutton G."/>
            <person name="Sutton G.G."/>
            <person name="Tao W."/>
            <person name="Teichmann S."/>
            <person name="Tobari Y.N."/>
            <person name="Tomimura Y."/>
            <person name="Tsolas J.M."/>
            <person name="Valente V.L."/>
            <person name="Venter E."/>
            <person name="Venter J.C."/>
            <person name="Vicario S."/>
            <person name="Vieira F.G."/>
            <person name="Vilella A.J."/>
            <person name="Villasante A."/>
            <person name="Walenz B."/>
            <person name="Wang J."/>
            <person name="Wasserman M."/>
            <person name="Watts T."/>
            <person name="Wilson D."/>
            <person name="Wilson R.K."/>
            <person name="Wing R.A."/>
            <person name="Wolfner M.F."/>
            <person name="Wong A."/>
            <person name="Wong G.K."/>
            <person name="Wu C.I."/>
            <person name="Wu G."/>
            <person name="Yamamoto D."/>
            <person name="Yang H.P."/>
            <person name="Yang S.P."/>
            <person name="Yorke J.A."/>
            <person name="Yoshida K."/>
            <person name="Zdobnov E."/>
            <person name="Zhang P."/>
            <person name="Zhang Y."/>
            <person name="Zimin A.V."/>
            <person name="Baldwin J."/>
            <person name="Abdouelleil A."/>
            <person name="Abdulkadir J."/>
            <person name="Abebe A."/>
            <person name="Abera B."/>
            <person name="Abreu J."/>
            <person name="Acer S.C."/>
            <person name="Aftuck L."/>
            <person name="Alexander A."/>
            <person name="An P."/>
            <person name="Anderson E."/>
            <person name="Anderson S."/>
            <person name="Arachi H."/>
            <person name="Azer M."/>
            <person name="Bachantsang P."/>
            <person name="Barry A."/>
            <person name="Bayul T."/>
            <person name="Berlin A."/>
            <person name="Bessette D."/>
            <person name="Bloom T."/>
            <person name="Blye J."/>
            <person name="Boguslavskiy L."/>
            <person name="Bonnet C."/>
            <person name="Boukhgalter B."/>
            <person name="Bourzgui I."/>
            <person name="Brown A."/>
            <person name="Cahill P."/>
            <person name="Channer S."/>
            <person name="Cheshatsang Y."/>
            <person name="Chuda L."/>
            <person name="Citroen M."/>
            <person name="Collymore A."/>
            <person name="Cooke P."/>
            <person name="Costello M."/>
            <person name="D'Aco K."/>
            <person name="Daza R."/>
            <person name="De Haan G."/>
            <person name="DeGray S."/>
            <person name="DeMaso C."/>
            <person name="Dhargay N."/>
            <person name="Dooley K."/>
            <person name="Dooley E."/>
            <person name="Doricent M."/>
            <person name="Dorje P."/>
            <person name="Dorjee K."/>
            <person name="Dupes A."/>
            <person name="Elong R."/>
            <person name="Falk J."/>
            <person name="Farina A."/>
            <person name="Faro S."/>
            <person name="Ferguson D."/>
            <person name="Fisher S."/>
            <person name="Foley C.D."/>
            <person name="Franke A."/>
            <person name="Friedrich D."/>
            <person name="Gadbois L."/>
            <person name="Gearin G."/>
            <person name="Gearin C.R."/>
            <person name="Giannoukos G."/>
            <person name="Goode T."/>
            <person name="Graham J."/>
            <person name="Grandbois E."/>
            <person name="Grewal S."/>
            <person name="Gyaltsen K."/>
            <person name="Hafez N."/>
            <person name="Hagos B."/>
            <person name="Hall J."/>
            <person name="Henson C."/>
            <person name="Hollinger A."/>
            <person name="Honan T."/>
            <person name="Huard M.D."/>
            <person name="Hughes L."/>
            <person name="Hurhula B."/>
            <person name="Husby M.E."/>
            <person name="Kamat A."/>
            <person name="Kanga B."/>
            <person name="Kashin S."/>
            <person name="Khazanovich D."/>
            <person name="Kisner P."/>
            <person name="Lance K."/>
            <person name="Lara M."/>
            <person name="Lee W."/>
            <person name="Lennon N."/>
            <person name="Letendre F."/>
            <person name="LeVine R."/>
            <person name="Lipovsky A."/>
            <person name="Liu X."/>
            <person name="Liu J."/>
            <person name="Liu S."/>
            <person name="Lokyitsang T."/>
            <person name="Lokyitsang Y."/>
            <person name="Lubonja R."/>
            <person name="Lui A."/>
            <person name="MacDonald P."/>
            <person name="Magnisalis V."/>
            <person name="Maru K."/>
            <person name="Matthews C."/>
            <person name="McCusker W."/>
            <person name="McDonough S."/>
            <person name="Mehta T."/>
            <person name="Meldrim J."/>
            <person name="Meneus L."/>
            <person name="Mihai O."/>
            <person name="Mihalev A."/>
            <person name="Mihova T."/>
            <person name="Mittelman R."/>
            <person name="Mlenga V."/>
            <person name="Montmayeur A."/>
            <person name="Mulrain L."/>
            <person name="Navidi A."/>
            <person name="Naylor J."/>
            <person name="Negash T."/>
            <person name="Nguyen T."/>
            <person name="Nguyen N."/>
            <person name="Nicol R."/>
            <person name="Norbu C."/>
            <person name="Norbu N."/>
            <person name="Novod N."/>
            <person name="O'Neill B."/>
            <person name="Osman S."/>
            <person name="Markiewicz E."/>
            <person name="Oyono O.L."/>
            <person name="Patti C."/>
            <person name="Phunkhang P."/>
            <person name="Pierre F."/>
            <person name="Priest M."/>
            <person name="Raghuraman S."/>
            <person name="Rege F."/>
            <person name="Reyes R."/>
            <person name="Rise C."/>
            <person name="Rogov P."/>
            <person name="Ross K."/>
            <person name="Ryan E."/>
            <person name="Settipalli S."/>
            <person name="Shea T."/>
            <person name="Sherpa N."/>
            <person name="Shi L."/>
            <person name="Shih D."/>
            <person name="Sparrow T."/>
            <person name="Spaulding J."/>
            <person name="Stalker J."/>
            <person name="Stange-Thomann N."/>
            <person name="Stavropoulos S."/>
            <person name="Stone C."/>
            <person name="Strader C."/>
            <person name="Tesfaye S."/>
            <person name="Thomson T."/>
            <person name="Thoulutsang Y."/>
            <person name="Thoulutsang D."/>
            <person name="Topham K."/>
            <person name="Topping I."/>
            <person name="Tsamla T."/>
            <person name="Vassiliev H."/>
            <person name="Vo A."/>
            <person name="Wangchuk T."/>
            <person name="Wangdi T."/>
            <person name="Weiand M."/>
            <person name="Wilkinson J."/>
            <person name="Wilson A."/>
            <person name="Yadav S."/>
            <person name="Young G."/>
            <person name="Yu Q."/>
            <person name="Zembek L."/>
            <person name="Zhong D."/>
            <person name="Zimmer A."/>
            <person name="Zwirko Z."/>
            <person name="Jaffe D.B."/>
            <person name="Alvarez P."/>
            <person name="Brockman W."/>
            <person name="Butler J."/>
            <person name="Chin C."/>
            <person name="Gnerre S."/>
            <person name="Grabherr M."/>
            <person name="Kleber M."/>
            <person name="Mauceli E."/>
            <person name="MacCallum I."/>
        </authorList>
    </citation>
    <scope>NUCLEOTIDE SEQUENCE [LARGE SCALE GENOMIC DNA]</scope>
    <source>
        <strain evidence="3">MSH-3 / Tucson 14011-0111.49</strain>
    </source>
</reference>
<protein>
    <submittedName>
        <fullName evidence="2">GL18210</fullName>
    </submittedName>
</protein>
<gene>
    <name evidence="2" type="primary">Dper\GL18210</name>
    <name evidence="2" type="ORF">Dper_GL18210</name>
</gene>
<feature type="region of interest" description="Disordered" evidence="1">
    <location>
        <begin position="210"/>
        <end position="249"/>
    </location>
</feature>
<feature type="region of interest" description="Disordered" evidence="1">
    <location>
        <begin position="35"/>
        <end position="137"/>
    </location>
</feature>
<evidence type="ECO:0000313" key="3">
    <source>
        <dbReference type="Proteomes" id="UP000008744"/>
    </source>
</evidence>
<proteinExistence type="predicted"/>
<keyword evidence="3" id="KW-1185">Reference proteome</keyword>
<dbReference type="AlphaFoldDB" id="B4IRV8"/>
<dbReference type="EMBL" id="CH696334">
    <property type="protein sequence ID" value="EDW39468.1"/>
    <property type="molecule type" value="Genomic_DNA"/>
</dbReference>
<dbReference type="PhylomeDB" id="B4IRV8"/>
<feature type="compositionally biased region" description="Basic and acidic residues" evidence="1">
    <location>
        <begin position="225"/>
        <end position="242"/>
    </location>
</feature>
<accession>B4IRV8</accession>
<name>B4IRV8_DROPE</name>
<dbReference type="HOGENOM" id="CLU_077234_0_0_1"/>
<feature type="compositionally biased region" description="Polar residues" evidence="1">
    <location>
        <begin position="77"/>
        <end position="100"/>
    </location>
</feature>
<dbReference type="OMA" id="SEHRHAV"/>